<dbReference type="InterPro" id="IPR003395">
    <property type="entry name" value="RecF/RecN/SMC_N"/>
</dbReference>
<protein>
    <submittedName>
        <fullName evidence="3">AAA family ATPase</fullName>
    </submittedName>
</protein>
<dbReference type="PANTHER" id="PTHR32114:SF2">
    <property type="entry name" value="ABC TRANSPORTER ABCH.3"/>
    <property type="match status" value="1"/>
</dbReference>
<evidence type="ECO:0000259" key="2">
    <source>
        <dbReference type="Pfam" id="PF02463"/>
    </source>
</evidence>
<reference evidence="3 4" key="1">
    <citation type="submission" date="2019-09" db="EMBL/GenBank/DDBJ databases">
        <title>Genome sequence and assembly of Taibaiella sp.</title>
        <authorList>
            <person name="Chhetri G."/>
        </authorList>
    </citation>
    <scope>NUCLEOTIDE SEQUENCE [LARGE SCALE GENOMIC DNA]</scope>
    <source>
        <strain evidence="3 4">KVB11</strain>
    </source>
</reference>
<dbReference type="RefSeq" id="WP_150034288.1">
    <property type="nucleotide sequence ID" value="NZ_VWSH01000004.1"/>
</dbReference>
<dbReference type="EMBL" id="VWSH01000004">
    <property type="protein sequence ID" value="KAA5532692.1"/>
    <property type="molecule type" value="Genomic_DNA"/>
</dbReference>
<dbReference type="Gene3D" id="3.40.50.300">
    <property type="entry name" value="P-loop containing nucleotide triphosphate hydrolases"/>
    <property type="match status" value="1"/>
</dbReference>
<dbReference type="PANTHER" id="PTHR32114">
    <property type="entry name" value="ABC TRANSPORTER ABCH.3"/>
    <property type="match status" value="1"/>
</dbReference>
<feature type="domain" description="RecF/RecN/SMC N-terminal" evidence="2">
    <location>
        <begin position="5"/>
        <end position="133"/>
    </location>
</feature>
<evidence type="ECO:0000313" key="3">
    <source>
        <dbReference type="EMBL" id="KAA5532692.1"/>
    </source>
</evidence>
<evidence type="ECO:0000256" key="1">
    <source>
        <dbReference type="SAM" id="Coils"/>
    </source>
</evidence>
<keyword evidence="1" id="KW-0175">Coiled coil</keyword>
<evidence type="ECO:0000313" key="4">
    <source>
        <dbReference type="Proteomes" id="UP000323632"/>
    </source>
</evidence>
<comment type="caution">
    <text evidence="3">The sequence shown here is derived from an EMBL/GenBank/DDBJ whole genome shotgun (WGS) entry which is preliminary data.</text>
</comment>
<proteinExistence type="predicted"/>
<organism evidence="3 4">
    <name type="scientific">Taibaiella lutea</name>
    <dbReference type="NCBI Taxonomy" id="2608001"/>
    <lineage>
        <taxon>Bacteria</taxon>
        <taxon>Pseudomonadati</taxon>
        <taxon>Bacteroidota</taxon>
        <taxon>Chitinophagia</taxon>
        <taxon>Chitinophagales</taxon>
        <taxon>Chitinophagaceae</taxon>
        <taxon>Taibaiella</taxon>
    </lineage>
</organism>
<feature type="coiled-coil region" evidence="1">
    <location>
        <begin position="235"/>
        <end position="276"/>
    </location>
</feature>
<dbReference type="InterPro" id="IPR027417">
    <property type="entry name" value="P-loop_NTPase"/>
</dbReference>
<gene>
    <name evidence="3" type="ORF">F0919_18095</name>
</gene>
<dbReference type="Pfam" id="PF02463">
    <property type="entry name" value="SMC_N"/>
    <property type="match status" value="1"/>
</dbReference>
<accession>A0A5M6CFJ5</accession>
<sequence length="695" mass="79647">MKLILKSLRITNFKGISDFSIQFNEKENFVFGANGSGKTTISDAYHWLMTGKNSNDEKDFEIKPIDQSGNRSQKLDNIVEGVFEMDGEEITLKKVHSEKWKKPKGQLEDEFKGNETTYFYNGVPVNMKEYQLKISQFIPEDKLKLFSNTGYFNSLKWNERRAVLIDMAGGVDTNALIASNPNYSFIGEFLGQKKSFKEFKTQIAAERRKAKDELELIPSRIDEVQRANNSLQHPFERLKAEKAKLDEELSSIENAINNKNEANSLQDRKIDELRKERYNLSSQAQLISDALKTSISAKYNSPDETKMKFEQEIKTDVQLVDDANKDLIYLNQRIESGNAKIDTCNKDIKSLNESIADYRSRWIELNGKTITFDEKEFCCPTCKRGYEESDIAIKKQELIETFNITKKQSLDSFVEKSDAEKDKLKAETDKLSEYNEAITLIKKDIVEKEKEVSDIKLRISNNQNTLQAHLNKPKEDRQSPDEVLNEALDKNEEYKILTAKVHEIDAELAEFKPVDNSVLIIRKNEIRASLEVISKDLQNEVLIKNNLLRIEELKAQEKILSQQVADLEKKEFYMLQFSLKQMDEVENIVNKMFSYVSFKMFRTQINGEIDEDCECLVNGKPIHGGAVNTASIINAGVDIINTLSKHYNIYAPMFIDGRESVTELIDTVTQIINLIVSPAHEKLTITESVGMLEAV</sequence>
<dbReference type="AlphaFoldDB" id="A0A5M6CFJ5"/>
<dbReference type="Proteomes" id="UP000323632">
    <property type="component" value="Unassembled WGS sequence"/>
</dbReference>
<dbReference type="SUPFAM" id="SSF52540">
    <property type="entry name" value="P-loop containing nucleoside triphosphate hydrolases"/>
    <property type="match status" value="1"/>
</dbReference>
<keyword evidence="4" id="KW-1185">Reference proteome</keyword>
<name>A0A5M6CFJ5_9BACT</name>